<dbReference type="EMBL" id="CDOI01000057">
    <property type="protein sequence ID" value="CEN44044.1"/>
    <property type="molecule type" value="Genomic_DNA"/>
</dbReference>
<dbReference type="Proteomes" id="UP000045051">
    <property type="component" value="Unassembled WGS sequence"/>
</dbReference>
<evidence type="ECO:0000313" key="2">
    <source>
        <dbReference type="EMBL" id="CEN44044.1"/>
    </source>
</evidence>
<protein>
    <submittedName>
        <fullName evidence="2">Uncharacterized protein</fullName>
    </submittedName>
</protein>
<dbReference type="InterPro" id="IPR025905">
    <property type="entry name" value="NVEALA"/>
</dbReference>
<dbReference type="RefSeq" id="WP_042343442.1">
    <property type="nucleotide sequence ID" value="NZ_CDOI01000057.1"/>
</dbReference>
<sequence>MERILKKNNKTNLHFFVLFRFVVYFCLNKFLKGVIAIAVVALVADYGISRSVNNRNAELSDLTLANLEALTDEEGCGGLAKLSDPIWYVTVEIGGNVSFPKMTCTTGGCYKCSSK</sequence>
<keyword evidence="1" id="KW-0472">Membrane</keyword>
<proteinExistence type="predicted"/>
<organism evidence="2 3">
    <name type="scientific">Capnocytophaga canis</name>
    <dbReference type="NCBI Taxonomy" id="1848903"/>
    <lineage>
        <taxon>Bacteria</taxon>
        <taxon>Pseudomonadati</taxon>
        <taxon>Bacteroidota</taxon>
        <taxon>Flavobacteriia</taxon>
        <taxon>Flavobacteriales</taxon>
        <taxon>Flavobacteriaceae</taxon>
        <taxon>Capnocytophaga</taxon>
    </lineage>
</organism>
<keyword evidence="1" id="KW-1133">Transmembrane helix</keyword>
<keyword evidence="1" id="KW-0812">Transmembrane</keyword>
<reference evidence="2 3" key="1">
    <citation type="submission" date="2015-01" db="EMBL/GenBank/DDBJ databases">
        <authorList>
            <person name="Xiang T."/>
            <person name="Song Y."/>
            <person name="Huang L."/>
            <person name="Wang B."/>
            <person name="Wu P."/>
        </authorList>
    </citation>
    <scope>NUCLEOTIDE SEQUENCE [LARGE SCALE GENOMIC DNA]</scope>
    <source>
        <strain evidence="2 3">CcD38</strain>
    </source>
</reference>
<gene>
    <name evidence="2" type="ORF">CCAND38_150042</name>
</gene>
<name>A0A0B7HZN2_9FLAO</name>
<keyword evidence="3" id="KW-1185">Reference proteome</keyword>
<evidence type="ECO:0000313" key="3">
    <source>
        <dbReference type="Proteomes" id="UP000045051"/>
    </source>
</evidence>
<evidence type="ECO:0000256" key="1">
    <source>
        <dbReference type="SAM" id="Phobius"/>
    </source>
</evidence>
<dbReference type="Pfam" id="PF14055">
    <property type="entry name" value="NVEALA"/>
    <property type="match status" value="1"/>
</dbReference>
<feature type="transmembrane region" description="Helical" evidence="1">
    <location>
        <begin position="21"/>
        <end position="44"/>
    </location>
</feature>
<dbReference type="AlphaFoldDB" id="A0A0B7HZN2"/>
<accession>A0A0B7HZN2</accession>